<reference evidence="1 2" key="1">
    <citation type="journal article" date="2019" name="Sci. Rep.">
        <title>Orb-weaving spider Araneus ventricosus genome elucidates the spidroin gene catalogue.</title>
        <authorList>
            <person name="Kono N."/>
            <person name="Nakamura H."/>
            <person name="Ohtoshi R."/>
            <person name="Moran D.A.P."/>
            <person name="Shinohara A."/>
            <person name="Yoshida Y."/>
            <person name="Fujiwara M."/>
            <person name="Mori M."/>
            <person name="Tomita M."/>
            <person name="Arakawa K."/>
        </authorList>
    </citation>
    <scope>NUCLEOTIDE SEQUENCE [LARGE SCALE GENOMIC DNA]</scope>
</reference>
<protein>
    <submittedName>
        <fullName evidence="1">Uncharacterized protein</fullName>
    </submittedName>
</protein>
<gene>
    <name evidence="1" type="ORF">AVEN_218695_1</name>
</gene>
<proteinExistence type="predicted"/>
<organism evidence="1 2">
    <name type="scientific">Araneus ventricosus</name>
    <name type="common">Orbweaver spider</name>
    <name type="synonym">Epeira ventricosa</name>
    <dbReference type="NCBI Taxonomy" id="182803"/>
    <lineage>
        <taxon>Eukaryota</taxon>
        <taxon>Metazoa</taxon>
        <taxon>Ecdysozoa</taxon>
        <taxon>Arthropoda</taxon>
        <taxon>Chelicerata</taxon>
        <taxon>Arachnida</taxon>
        <taxon>Araneae</taxon>
        <taxon>Araneomorphae</taxon>
        <taxon>Entelegynae</taxon>
        <taxon>Araneoidea</taxon>
        <taxon>Araneidae</taxon>
        <taxon>Araneus</taxon>
    </lineage>
</organism>
<feature type="non-terminal residue" evidence="1">
    <location>
        <position position="54"/>
    </location>
</feature>
<comment type="caution">
    <text evidence="1">The sequence shown here is derived from an EMBL/GenBank/DDBJ whole genome shotgun (WGS) entry which is preliminary data.</text>
</comment>
<dbReference type="EMBL" id="BGPR01000051">
    <property type="protein sequence ID" value="GBL86969.1"/>
    <property type="molecule type" value="Genomic_DNA"/>
</dbReference>
<evidence type="ECO:0000313" key="2">
    <source>
        <dbReference type="Proteomes" id="UP000499080"/>
    </source>
</evidence>
<keyword evidence="2" id="KW-1185">Reference proteome</keyword>
<dbReference type="OrthoDB" id="7288680at2759"/>
<sequence length="54" mass="6334">MQECLAHHSDRKFKRNESLVDYIYAEDALLEKAPFIIPQSEHLSMIMGDIIEEK</sequence>
<accession>A0A4Y2B691</accession>
<dbReference type="AlphaFoldDB" id="A0A4Y2B691"/>
<name>A0A4Y2B691_ARAVE</name>
<evidence type="ECO:0000313" key="1">
    <source>
        <dbReference type="EMBL" id="GBL86969.1"/>
    </source>
</evidence>
<dbReference type="Proteomes" id="UP000499080">
    <property type="component" value="Unassembled WGS sequence"/>
</dbReference>